<evidence type="ECO:0000313" key="2">
    <source>
        <dbReference type="EMBL" id="TWI15561.1"/>
    </source>
</evidence>
<feature type="transmembrane region" description="Helical" evidence="1">
    <location>
        <begin position="30"/>
        <end position="54"/>
    </location>
</feature>
<keyword evidence="1" id="KW-1133">Transmembrane helix</keyword>
<evidence type="ECO:0000313" key="3">
    <source>
        <dbReference type="Proteomes" id="UP000315908"/>
    </source>
</evidence>
<dbReference type="EMBL" id="VLKR01000042">
    <property type="protein sequence ID" value="TWI15561.1"/>
    <property type="molecule type" value="Genomic_DNA"/>
</dbReference>
<dbReference type="Proteomes" id="UP000315908">
    <property type="component" value="Unassembled WGS sequence"/>
</dbReference>
<organism evidence="2 3">
    <name type="scientific">Sphingobacterium siyangense</name>
    <dbReference type="NCBI Taxonomy" id="459529"/>
    <lineage>
        <taxon>Bacteria</taxon>
        <taxon>Pseudomonadati</taxon>
        <taxon>Bacteroidota</taxon>
        <taxon>Sphingobacteriia</taxon>
        <taxon>Sphingobacteriales</taxon>
        <taxon>Sphingobacteriaceae</taxon>
        <taxon>Sphingobacterium</taxon>
    </lineage>
</organism>
<evidence type="ECO:0000256" key="1">
    <source>
        <dbReference type="SAM" id="Phobius"/>
    </source>
</evidence>
<sequence length="57" mass="6903">MEFSIKRGDCKRMQPVTNKLKRIMNLKNFILNRIVLMEFNGKYISYFIIGFIVINRF</sequence>
<keyword evidence="1" id="KW-0472">Membrane</keyword>
<accession>A0A562M7L4</accession>
<proteinExistence type="predicted"/>
<gene>
    <name evidence="2" type="ORF">IQ31_05059</name>
</gene>
<protein>
    <submittedName>
        <fullName evidence="2">Uncharacterized protein</fullName>
    </submittedName>
</protein>
<dbReference type="AlphaFoldDB" id="A0A562M7L4"/>
<name>A0A562M7L4_9SPHI</name>
<comment type="caution">
    <text evidence="2">The sequence shown here is derived from an EMBL/GenBank/DDBJ whole genome shotgun (WGS) entry which is preliminary data.</text>
</comment>
<reference evidence="2 3" key="1">
    <citation type="journal article" date="2015" name="Stand. Genomic Sci.">
        <title>Genomic Encyclopedia of Bacterial and Archaeal Type Strains, Phase III: the genomes of soil and plant-associated and newly described type strains.</title>
        <authorList>
            <person name="Whitman W.B."/>
            <person name="Woyke T."/>
            <person name="Klenk H.P."/>
            <person name="Zhou Y."/>
            <person name="Lilburn T.G."/>
            <person name="Beck B.J."/>
            <person name="De Vos P."/>
            <person name="Vandamme P."/>
            <person name="Eisen J.A."/>
            <person name="Garrity G."/>
            <person name="Hugenholtz P."/>
            <person name="Kyrpides N.C."/>
        </authorList>
    </citation>
    <scope>NUCLEOTIDE SEQUENCE [LARGE SCALE GENOMIC DNA]</scope>
    <source>
        <strain evidence="2 3">CGMCC 1.6855</strain>
    </source>
</reference>
<keyword evidence="1" id="KW-0812">Transmembrane</keyword>